<dbReference type="PATRIC" id="fig|1324261.3.peg.1301"/>
<keyword evidence="3" id="KW-1185">Reference proteome</keyword>
<name>A0A051UJH0_9MYCO</name>
<evidence type="ECO:0000313" key="2">
    <source>
        <dbReference type="EMBL" id="KBZ68731.1"/>
    </source>
</evidence>
<dbReference type="HOGENOM" id="CLU_062440_0_0_11"/>
<organism evidence="2 3">
    <name type="scientific">Mycobacterium [tuberculosis] TKK-01-0051</name>
    <dbReference type="NCBI Taxonomy" id="1324261"/>
    <lineage>
        <taxon>Bacteria</taxon>
        <taxon>Bacillati</taxon>
        <taxon>Actinomycetota</taxon>
        <taxon>Actinomycetes</taxon>
        <taxon>Mycobacteriales</taxon>
        <taxon>Mycobacteriaceae</taxon>
        <taxon>Mycobacterium</taxon>
        <taxon>Mycobacterium avium complex (MAC)</taxon>
    </lineage>
</organism>
<protein>
    <recommendedName>
        <fullName evidence="1">Methyltransferase domain-containing protein</fullName>
    </recommendedName>
</protein>
<reference evidence="2 3" key="1">
    <citation type="submission" date="2014-04" db="EMBL/GenBank/DDBJ databases">
        <title>The Genome Sequence of Mycobacterium tuberculosis TKK-01-0051.</title>
        <authorList>
            <consortium name="The Broad Institute Genomics Platform"/>
            <consortium name="The Broad Institute Genome Sequencing Center for Infectious Disease"/>
            <person name="Earl A.M."/>
            <person name="Cohen K."/>
            <person name="Pym A."/>
            <person name="Bishai W."/>
            <person name="Maharaj K."/>
            <person name="Desjardins C."/>
            <person name="Abeel T."/>
            <person name="Young S."/>
            <person name="Zeng Q."/>
            <person name="Gargeya S."/>
            <person name="Abouelleil A."/>
            <person name="Alvarado L."/>
            <person name="Chapman S.B."/>
            <person name="Gainer-Dewar J."/>
            <person name="Goldberg J."/>
            <person name="Griggs A."/>
            <person name="Gujja S."/>
            <person name="Hansen M."/>
            <person name="Howarth C."/>
            <person name="Imamovic A."/>
            <person name="Larimer J."/>
            <person name="Murphy C."/>
            <person name="Naylor J."/>
            <person name="Pearson M."/>
            <person name="Poon T.W."/>
            <person name="Priest M."/>
            <person name="Roberts A."/>
            <person name="Saif S."/>
            <person name="Shea T."/>
            <person name="Sykes S."/>
            <person name="Wortman J."/>
            <person name="Nusbaum C."/>
            <person name="Birren B."/>
        </authorList>
    </citation>
    <scope>NUCLEOTIDE SEQUENCE [LARGE SCALE GENOMIC DNA]</scope>
    <source>
        <strain evidence="2 3">TKK-01-0051</strain>
    </source>
</reference>
<evidence type="ECO:0000313" key="3">
    <source>
        <dbReference type="Proteomes" id="UP000025947"/>
    </source>
</evidence>
<dbReference type="Pfam" id="PF13847">
    <property type="entry name" value="Methyltransf_31"/>
    <property type="match status" value="1"/>
</dbReference>
<dbReference type="CDD" id="cd02440">
    <property type="entry name" value="AdoMet_MTases"/>
    <property type="match status" value="1"/>
</dbReference>
<dbReference type="EMBL" id="JLXW01000002">
    <property type="protein sequence ID" value="KBZ68731.1"/>
    <property type="molecule type" value="Genomic_DNA"/>
</dbReference>
<dbReference type="InterPro" id="IPR029063">
    <property type="entry name" value="SAM-dependent_MTases_sf"/>
</dbReference>
<dbReference type="PANTHER" id="PTHR43464:SF83">
    <property type="entry name" value="MALONYL-[ACYL-CARRIER PROTEIN] O-METHYLTRANSFERASE"/>
    <property type="match status" value="1"/>
</dbReference>
<sequence length="276" mass="29305">MSTTPQGSTYVLGHADAEVQRLLLQGRLYDDHTEHALRLAGLRPGMRVLDIGSGPGDVSFVAARLVGPTGTVLGVDAEPAMVELARARAGEKGLSTVHFMRSAIDAITLDELVDAVIGRLILMHLPDPAATLRHLVSFVRPGGVVAFSENDITGAHGVPDTPLFRRVTGGIVRAFEAMGLSPRFGTTLHTVFADAGLGAPRLTLGTPIGTAADTDILAYLAEVWRLVSPVAEQGGFAIDELADIDEFVPRFRQEARAVNALIAMPPLITAWAQVHK</sequence>
<dbReference type="AlphaFoldDB" id="A0A051UJH0"/>
<feature type="domain" description="Methyltransferase" evidence="1">
    <location>
        <begin position="43"/>
        <end position="151"/>
    </location>
</feature>
<dbReference type="RefSeq" id="WP_044484027.1">
    <property type="nucleotide sequence ID" value="NZ_KK328284.1"/>
</dbReference>
<dbReference type="Proteomes" id="UP000025947">
    <property type="component" value="Unassembled WGS sequence"/>
</dbReference>
<dbReference type="GO" id="GO:0008168">
    <property type="term" value="F:methyltransferase activity"/>
    <property type="evidence" value="ECO:0007669"/>
    <property type="project" value="TreeGrafter"/>
</dbReference>
<evidence type="ECO:0000259" key="1">
    <source>
        <dbReference type="Pfam" id="PF13847"/>
    </source>
</evidence>
<dbReference type="PANTHER" id="PTHR43464">
    <property type="entry name" value="METHYLTRANSFERASE"/>
    <property type="match status" value="1"/>
</dbReference>
<dbReference type="SUPFAM" id="SSF53335">
    <property type="entry name" value="S-adenosyl-L-methionine-dependent methyltransferases"/>
    <property type="match status" value="1"/>
</dbReference>
<comment type="caution">
    <text evidence="2">The sequence shown here is derived from an EMBL/GenBank/DDBJ whole genome shotgun (WGS) entry which is preliminary data.</text>
</comment>
<gene>
    <name evidence="2" type="ORF">K875_01288</name>
</gene>
<proteinExistence type="predicted"/>
<dbReference type="InterPro" id="IPR025714">
    <property type="entry name" value="Methyltranfer_dom"/>
</dbReference>
<dbReference type="Gene3D" id="3.40.50.150">
    <property type="entry name" value="Vaccinia Virus protein VP39"/>
    <property type="match status" value="1"/>
</dbReference>
<accession>A0A051UJH0</accession>